<proteinExistence type="predicted"/>
<feature type="compositionally biased region" description="Polar residues" evidence="2">
    <location>
        <begin position="172"/>
        <end position="194"/>
    </location>
</feature>
<feature type="compositionally biased region" description="Low complexity" evidence="2">
    <location>
        <begin position="351"/>
        <end position="380"/>
    </location>
</feature>
<evidence type="ECO:0000256" key="1">
    <source>
        <dbReference type="SAM" id="Coils"/>
    </source>
</evidence>
<keyword evidence="1" id="KW-0175">Coiled coil</keyword>
<name>A0AAW0CLW7_9AGAR</name>
<dbReference type="AlphaFoldDB" id="A0AAW0CLW7"/>
<feature type="region of interest" description="Disordered" evidence="2">
    <location>
        <begin position="229"/>
        <end position="261"/>
    </location>
</feature>
<feature type="compositionally biased region" description="Polar residues" evidence="2">
    <location>
        <begin position="229"/>
        <end position="245"/>
    </location>
</feature>
<gene>
    <name evidence="3" type="ORF">VNI00_009460</name>
</gene>
<evidence type="ECO:0000256" key="2">
    <source>
        <dbReference type="SAM" id="MobiDB-lite"/>
    </source>
</evidence>
<sequence>MNGYSCGYDRSKQVVRSLRKERDDLQEAFDVLLQKVEVCNNYTSWPFPRIHMANGAAPALSFDPVDTASQQRTPGIQQNTEAAYNSSMIATLRRERDEARTERDLVVNESRNSLDIQAHTKGKIDQEMDPGLSGEDALRIFRYNTAKNMTVEKEVNRLRKRLETPPGDHGAPSSQRSRPDASTQIPKASPSSTPKVVDEFDREVQDLASKLEAFRLEKAKLLDLISASKQETKQAATSTEASGTSPDPGISEPTPTREELQVAYSESLQRAETLTRENERLMQLLGAKDVSVRHSSLCPLPNIHNAIGQGDTNSPEEIVPDIPVPSDDDGEQSMEMATPLFPSTIVLRPLSSSSRTTSTSRSRSTSTRASPRSQIHSSSSPDAEVDPSSIMLPPSPLIDFDLEQEGSQPFQSTPPPFLAPRPPTERSGSLNLDWERGPTPSPDVFDPDKTIGLNLGSLSSPIPGPSAQPSASPFIRNASPGEQVARLEAELTEAERKLKVGEEAVDELKGLIEDLMRFSPS</sequence>
<organism evidence="3 4">
    <name type="scientific">Paramarasmius palmivorus</name>
    <dbReference type="NCBI Taxonomy" id="297713"/>
    <lineage>
        <taxon>Eukaryota</taxon>
        <taxon>Fungi</taxon>
        <taxon>Dikarya</taxon>
        <taxon>Basidiomycota</taxon>
        <taxon>Agaricomycotina</taxon>
        <taxon>Agaricomycetes</taxon>
        <taxon>Agaricomycetidae</taxon>
        <taxon>Agaricales</taxon>
        <taxon>Marasmiineae</taxon>
        <taxon>Marasmiaceae</taxon>
        <taxon>Paramarasmius</taxon>
    </lineage>
</organism>
<feature type="compositionally biased region" description="Pro residues" evidence="2">
    <location>
        <begin position="412"/>
        <end position="422"/>
    </location>
</feature>
<accession>A0AAW0CLW7</accession>
<evidence type="ECO:0000313" key="3">
    <source>
        <dbReference type="EMBL" id="KAK7040864.1"/>
    </source>
</evidence>
<feature type="coiled-coil region" evidence="1">
    <location>
        <begin position="8"/>
        <end position="35"/>
    </location>
</feature>
<feature type="coiled-coil region" evidence="1">
    <location>
        <begin position="484"/>
        <end position="511"/>
    </location>
</feature>
<evidence type="ECO:0000313" key="4">
    <source>
        <dbReference type="Proteomes" id="UP001383192"/>
    </source>
</evidence>
<reference evidence="3 4" key="1">
    <citation type="submission" date="2024-01" db="EMBL/GenBank/DDBJ databases">
        <title>A draft genome for a cacao thread blight-causing isolate of Paramarasmius palmivorus.</title>
        <authorList>
            <person name="Baruah I.K."/>
            <person name="Bukari Y."/>
            <person name="Amoako-Attah I."/>
            <person name="Meinhardt L.W."/>
            <person name="Bailey B.A."/>
            <person name="Cohen S.P."/>
        </authorList>
    </citation>
    <scope>NUCLEOTIDE SEQUENCE [LARGE SCALE GENOMIC DNA]</scope>
    <source>
        <strain evidence="3 4">GH-12</strain>
    </source>
</reference>
<feature type="region of interest" description="Disordered" evidence="2">
    <location>
        <begin position="162"/>
        <end position="198"/>
    </location>
</feature>
<dbReference type="Proteomes" id="UP001383192">
    <property type="component" value="Unassembled WGS sequence"/>
</dbReference>
<comment type="caution">
    <text evidence="3">The sequence shown here is derived from an EMBL/GenBank/DDBJ whole genome shotgun (WGS) entry which is preliminary data.</text>
</comment>
<feature type="region of interest" description="Disordered" evidence="2">
    <location>
        <begin position="306"/>
        <end position="451"/>
    </location>
</feature>
<protein>
    <submittedName>
        <fullName evidence="3">Uncharacterized protein</fullName>
    </submittedName>
</protein>
<dbReference type="EMBL" id="JAYKXP010000035">
    <property type="protein sequence ID" value="KAK7040864.1"/>
    <property type="molecule type" value="Genomic_DNA"/>
</dbReference>
<keyword evidence="4" id="KW-1185">Reference proteome</keyword>